<comment type="caution">
    <text evidence="7">The sequence shown here is derived from an EMBL/GenBank/DDBJ whole genome shotgun (WGS) entry which is preliminary data.</text>
</comment>
<dbReference type="Gene3D" id="1.10.439.10">
    <property type="entry name" value="Penicillin Amidohydrolase, domain 1"/>
    <property type="match status" value="1"/>
</dbReference>
<dbReference type="Gene3D" id="1.10.1400.10">
    <property type="match status" value="1"/>
</dbReference>
<evidence type="ECO:0000256" key="1">
    <source>
        <dbReference type="ARBA" id="ARBA00006586"/>
    </source>
</evidence>
<keyword evidence="3" id="KW-0865">Zymogen</keyword>
<comment type="similarity">
    <text evidence="1">Belongs to the peptidase S45 family.</text>
</comment>
<reference evidence="7 8" key="1">
    <citation type="submission" date="2012-09" db="EMBL/GenBank/DDBJ databases">
        <title>Genome Sequence of alkane-degrading Bacterium Alcanivorax venustensis ISO4.</title>
        <authorList>
            <person name="Lai Q."/>
            <person name="Shao Z."/>
        </authorList>
    </citation>
    <scope>NUCLEOTIDE SEQUENCE [LARGE SCALE GENOMIC DNA]</scope>
    <source>
        <strain evidence="7 8">ISO4</strain>
    </source>
</reference>
<dbReference type="Gene3D" id="2.30.120.10">
    <property type="match status" value="1"/>
</dbReference>
<comment type="subunit">
    <text evidence="4">Heterodimer of an alpha subunit and a beta subunit processed from the same precursor.</text>
</comment>
<dbReference type="InterPro" id="IPR043146">
    <property type="entry name" value="Penicillin_amidase_N_B-knob"/>
</dbReference>
<dbReference type="Pfam" id="PF01804">
    <property type="entry name" value="Penicil_amidase"/>
    <property type="match status" value="1"/>
</dbReference>
<evidence type="ECO:0000256" key="3">
    <source>
        <dbReference type="ARBA" id="ARBA00023145"/>
    </source>
</evidence>
<keyword evidence="8" id="KW-1185">Reference proteome</keyword>
<protein>
    <submittedName>
        <fullName evidence="7">Penicillin acylase</fullName>
    </submittedName>
</protein>
<dbReference type="InterPro" id="IPR023343">
    <property type="entry name" value="Penicillin_amidase_dom1"/>
</dbReference>
<evidence type="ECO:0000313" key="7">
    <source>
        <dbReference type="EMBL" id="MBF5052307.1"/>
    </source>
</evidence>
<feature type="chain" id="PRO_5046267021" evidence="6">
    <location>
        <begin position="20"/>
        <end position="1044"/>
    </location>
</feature>
<dbReference type="PANTHER" id="PTHR34218">
    <property type="entry name" value="PEPTIDASE S45 PENICILLIN AMIDASE"/>
    <property type="match status" value="1"/>
</dbReference>
<feature type="signal peptide" evidence="6">
    <location>
        <begin position="1"/>
        <end position="19"/>
    </location>
</feature>
<dbReference type="InterPro" id="IPR029055">
    <property type="entry name" value="Ntn_hydrolases_N"/>
</dbReference>
<dbReference type="InterPro" id="IPR002692">
    <property type="entry name" value="S45"/>
</dbReference>
<dbReference type="SUPFAM" id="SSF56235">
    <property type="entry name" value="N-terminal nucleophile aminohydrolases (Ntn hydrolases)"/>
    <property type="match status" value="1"/>
</dbReference>
<evidence type="ECO:0000256" key="5">
    <source>
        <dbReference type="SAM" id="MobiDB-lite"/>
    </source>
</evidence>
<sequence length="1044" mass="112420">MIHRLMLSVLLALFLSACGGGGGSNGGGAPSPNNPAPPPEPEPEEPAEPTLPEQRPSQVSAPFADYGRVLNVLPPGQDDNGGLSNLTADIPGLSDLISTLLDDLVAETGLVPALSKEPHFDDQLDLYDALVRSPENLTDGELGDYFKDAPLLAPDAGDWESEITVAAGNRSVAIKRDRFGVPHIFGDSRPDALFGTGYVTAADRLFLLDVLRRAGRGELSKFLGPADFSFDRDIAVDAPYREEDRTEQIANAIARFGDDGAQIYQDAVHYVAGLNKYVEDVQSGLLKAPIEYVGLGVQLEPFVIEDVVAIATLIQGIFAGGGGGEHDNVLLLQALREQTGSDQAACELWRDLRHATEGESSVTTERRFATQSPPEIDETLCPLSGELAGRFPGAVLFDAGSFQSYQPLTTEPCGRPGQPTCPTAVGNVPALPGTGAVGGLLDAVGELLGGLLSLASSDLPDGEPTLAARWARVTIEFDELWRDTPEPTALPGTLSDAQRLAVRERVGQLAKGVAGLRDGFPNAISNALLLNGEHSASGRPLAVFGPQTSYFVPQLLLEMSVHGGDINSRGMTFTGLPYVVIGRGPDFAWSATSGSSDLTDVRVVRLCQPAEAPAHGEGGYQVGGQCRPFDVIDETWAARWNLAVPTDDPATIGQNVAVQRRVIRTAEYGPVIGFAAVGGQPVALTRQRSTYFAELDTALPFLQATRNDVHDVRSFQEVFNNTTGSFNWFYIDDRDIAFFHSGLYPRRAAGVHPELPSWGNGQFDWQGFIDLEAHPNDANPERGYLASWNNRPARDWWAADANATYSSAHRNDMLDVRLRDLVQQGNVTRANMVEAMGDAAVVDLRGQEVLPKALALLQSTPVTGDEASVVEMMQAWVDGGAYRRDRDGDGEYDAQAEVALMDAWYTRMIETLLPQVTALEDTTAGNVSLVGRDNAPGAGGSAYQNGYYGYLERVLEQALGDSARPYQRLRCADSDRAEVCRAALAESLTLALDDLGGLANRDNWDVDESLDAIQHRAIGLSSVPAIHWQNRPTFQQVVEFTNHR</sequence>
<keyword evidence="2" id="KW-0378">Hydrolase</keyword>
<organism evidence="7 8">
    <name type="scientific">Alloalcanivorax venustensis ISO4</name>
    <dbReference type="NCBI Taxonomy" id="1177184"/>
    <lineage>
        <taxon>Bacteria</taxon>
        <taxon>Pseudomonadati</taxon>
        <taxon>Pseudomonadota</taxon>
        <taxon>Gammaproteobacteria</taxon>
        <taxon>Oceanospirillales</taxon>
        <taxon>Alcanivoracaceae</taxon>
        <taxon>Alloalcanivorax</taxon>
    </lineage>
</organism>
<dbReference type="Proteomes" id="UP000644441">
    <property type="component" value="Unassembled WGS sequence"/>
</dbReference>
<name>A0ABS0ADT6_9GAMM</name>
<evidence type="ECO:0000256" key="4">
    <source>
        <dbReference type="ARBA" id="ARBA00038735"/>
    </source>
</evidence>
<dbReference type="EMBL" id="ARXR01000005">
    <property type="protein sequence ID" value="MBF5052307.1"/>
    <property type="molecule type" value="Genomic_DNA"/>
</dbReference>
<evidence type="ECO:0000313" key="8">
    <source>
        <dbReference type="Proteomes" id="UP000644441"/>
    </source>
</evidence>
<dbReference type="PANTHER" id="PTHR34218:SF4">
    <property type="entry name" value="ACYL-HOMOSERINE LACTONE ACYLASE QUIP"/>
    <property type="match status" value="1"/>
</dbReference>
<dbReference type="PROSITE" id="PS51257">
    <property type="entry name" value="PROKAR_LIPOPROTEIN"/>
    <property type="match status" value="1"/>
</dbReference>
<dbReference type="RefSeq" id="WP_194855309.1">
    <property type="nucleotide sequence ID" value="NZ_ARXR01000005.1"/>
</dbReference>
<keyword evidence="6" id="KW-0732">Signal</keyword>
<feature type="region of interest" description="Disordered" evidence="5">
    <location>
        <begin position="23"/>
        <end position="58"/>
    </location>
</feature>
<accession>A0ABS0ADT6</accession>
<dbReference type="InterPro" id="IPR043147">
    <property type="entry name" value="Penicillin_amidase_A-knob"/>
</dbReference>
<evidence type="ECO:0000256" key="2">
    <source>
        <dbReference type="ARBA" id="ARBA00022801"/>
    </source>
</evidence>
<evidence type="ECO:0000256" key="6">
    <source>
        <dbReference type="SAM" id="SignalP"/>
    </source>
</evidence>
<proteinExistence type="inferred from homology"/>
<gene>
    <name evidence="7" type="ORF">ISO4_00909</name>
</gene>
<dbReference type="Gene3D" id="3.60.20.10">
    <property type="entry name" value="Glutamine Phosphoribosylpyrophosphate, subunit 1, domain 1"/>
    <property type="match status" value="1"/>
</dbReference>